<dbReference type="AlphaFoldDB" id="D2R710"/>
<reference evidence="1 2" key="1">
    <citation type="journal article" date="2009" name="Stand. Genomic Sci.">
        <title>Complete genome sequence of Pirellula staleyi type strain (ATCC 27377).</title>
        <authorList>
            <person name="Clum A."/>
            <person name="Tindall B.J."/>
            <person name="Sikorski J."/>
            <person name="Ivanova N."/>
            <person name="Mavrommatis K."/>
            <person name="Lucas S."/>
            <person name="Glavina del Rio T."/>
            <person name="Nolan M."/>
            <person name="Chen F."/>
            <person name="Tice H."/>
            <person name="Pitluck S."/>
            <person name="Cheng J.F."/>
            <person name="Chertkov O."/>
            <person name="Brettin T."/>
            <person name="Han C."/>
            <person name="Detter J.C."/>
            <person name="Kuske C."/>
            <person name="Bruce D."/>
            <person name="Goodwin L."/>
            <person name="Ovchinikova G."/>
            <person name="Pati A."/>
            <person name="Mikhailova N."/>
            <person name="Chen A."/>
            <person name="Palaniappan K."/>
            <person name="Land M."/>
            <person name="Hauser L."/>
            <person name="Chang Y.J."/>
            <person name="Jeffries C.D."/>
            <person name="Chain P."/>
            <person name="Rohde M."/>
            <person name="Goker M."/>
            <person name="Bristow J."/>
            <person name="Eisen J.A."/>
            <person name="Markowitz V."/>
            <person name="Hugenholtz P."/>
            <person name="Kyrpides N.C."/>
            <person name="Klenk H.P."/>
            <person name="Lapidus A."/>
        </authorList>
    </citation>
    <scope>NUCLEOTIDE SEQUENCE [LARGE SCALE GENOMIC DNA]</scope>
    <source>
        <strain evidence="2">ATCC 27377 / DSM 6068 / ICPB 4128</strain>
    </source>
</reference>
<proteinExistence type="predicted"/>
<gene>
    <name evidence="1" type="ordered locus">Psta_4571</name>
</gene>
<dbReference type="Gene3D" id="3.40.50.1240">
    <property type="entry name" value="Phosphoglycerate mutase-like"/>
    <property type="match status" value="1"/>
</dbReference>
<sequence length="508" mass="58134">MSASEFLKREIEQAMEQVAGDLEEVVSATITGSFDSARSLDAIADIDVVVVVEPLTTTTFQKCREHFSRALADVVEQHGLSLVVNDTLGPRKLDAPGTAVLHLMMYSPDSHRDHVLASPLTCFDWQRSRRWFKNSLAEIFPCPLLQPRHLAQARRGAGDYLADLAAGELSFRRIEFVDQRLLEVPCRQPMTMRDRLEFGYHVMKFLMLNFLKLIARQNLALTAQEISERYFREMPAHRELLEPLFLELTRRKTIRDFAALPEQCQSLLELFLQTFQQQFAEEFQQKARSFWWFRHAATPLSRGPRRFVGSTDLSIDEQQPSPPVAWKQVPWSDVTWISSPLRRATESIELLRRTYPESPAFISTDERLRELNYGACEGLTVDATRQQFPELFDAWTRGEDPAFPGGDCTADLETRLDAFVTELTESSISHGVIATHQGVLRVLLARHLGIARADAFRLEIPHLYPIEMMVTPRYGSFVNLSQELEPRLFARDRWGLSRAYRPPVGASR</sequence>
<name>D2R710_PIRSD</name>
<dbReference type="STRING" id="530564.Psta_4571"/>
<dbReference type="InterPro" id="IPR029033">
    <property type="entry name" value="His_PPase_superfam"/>
</dbReference>
<protein>
    <submittedName>
        <fullName evidence="1">Phosphoglycerate mutase</fullName>
    </submittedName>
</protein>
<keyword evidence="2" id="KW-1185">Reference proteome</keyword>
<dbReference type="SUPFAM" id="SSF53254">
    <property type="entry name" value="Phosphoglycerate mutase-like"/>
    <property type="match status" value="1"/>
</dbReference>
<evidence type="ECO:0000313" key="2">
    <source>
        <dbReference type="Proteomes" id="UP000001887"/>
    </source>
</evidence>
<dbReference type="InterPro" id="IPR013078">
    <property type="entry name" value="His_Pase_superF_clade-1"/>
</dbReference>
<organism evidence="1 2">
    <name type="scientific">Pirellula staleyi (strain ATCC 27377 / DSM 6068 / ICPB 4128)</name>
    <name type="common">Pirella staleyi</name>
    <dbReference type="NCBI Taxonomy" id="530564"/>
    <lineage>
        <taxon>Bacteria</taxon>
        <taxon>Pseudomonadati</taxon>
        <taxon>Planctomycetota</taxon>
        <taxon>Planctomycetia</taxon>
        <taxon>Pirellulales</taxon>
        <taxon>Pirellulaceae</taxon>
        <taxon>Pirellula</taxon>
    </lineage>
</organism>
<accession>D2R710</accession>
<dbReference type="HOGENOM" id="CLU_536216_0_0_0"/>
<dbReference type="Pfam" id="PF00300">
    <property type="entry name" value="His_Phos_1"/>
    <property type="match status" value="1"/>
</dbReference>
<dbReference type="Proteomes" id="UP000001887">
    <property type="component" value="Chromosome"/>
</dbReference>
<dbReference type="EMBL" id="CP001848">
    <property type="protein sequence ID" value="ADB19213.1"/>
    <property type="molecule type" value="Genomic_DNA"/>
</dbReference>
<dbReference type="OrthoDB" id="7925971at2"/>
<dbReference type="eggNOG" id="COG0406">
    <property type="taxonomic scope" value="Bacteria"/>
</dbReference>
<dbReference type="KEGG" id="psl:Psta_4571"/>
<dbReference type="SMART" id="SM00855">
    <property type="entry name" value="PGAM"/>
    <property type="match status" value="1"/>
</dbReference>
<evidence type="ECO:0000313" key="1">
    <source>
        <dbReference type="EMBL" id="ADB19213.1"/>
    </source>
</evidence>